<name>G2Y053_BOTF4</name>
<dbReference type="Proteomes" id="UP000008177">
    <property type="component" value="Unplaced contigs"/>
</dbReference>
<proteinExistence type="predicted"/>
<organism evidence="1 2">
    <name type="scientific">Botryotinia fuckeliana (strain T4)</name>
    <name type="common">Noble rot fungus</name>
    <name type="synonym">Botrytis cinerea</name>
    <dbReference type="NCBI Taxonomy" id="999810"/>
    <lineage>
        <taxon>Eukaryota</taxon>
        <taxon>Fungi</taxon>
        <taxon>Dikarya</taxon>
        <taxon>Ascomycota</taxon>
        <taxon>Pezizomycotina</taxon>
        <taxon>Leotiomycetes</taxon>
        <taxon>Helotiales</taxon>
        <taxon>Sclerotiniaceae</taxon>
        <taxon>Botrytis</taxon>
    </lineage>
</organism>
<dbReference type="AlphaFoldDB" id="G2Y053"/>
<accession>G2Y053</accession>
<dbReference type="HOGENOM" id="CLU_1777152_0_0_1"/>
<reference evidence="2" key="1">
    <citation type="journal article" date="2011" name="PLoS Genet.">
        <title>Genomic analysis of the necrotrophic fungal pathogens Sclerotinia sclerotiorum and Botrytis cinerea.</title>
        <authorList>
            <person name="Amselem J."/>
            <person name="Cuomo C.A."/>
            <person name="van Kan J.A."/>
            <person name="Viaud M."/>
            <person name="Benito E.P."/>
            <person name="Couloux A."/>
            <person name="Coutinho P.M."/>
            <person name="de Vries R.P."/>
            <person name="Dyer P.S."/>
            <person name="Fillinger S."/>
            <person name="Fournier E."/>
            <person name="Gout L."/>
            <person name="Hahn M."/>
            <person name="Kohn L."/>
            <person name="Lapalu N."/>
            <person name="Plummer K.M."/>
            <person name="Pradier J.M."/>
            <person name="Quevillon E."/>
            <person name="Sharon A."/>
            <person name="Simon A."/>
            <person name="ten Have A."/>
            <person name="Tudzynski B."/>
            <person name="Tudzynski P."/>
            <person name="Wincker P."/>
            <person name="Andrew M."/>
            <person name="Anthouard V."/>
            <person name="Beever R.E."/>
            <person name="Beffa R."/>
            <person name="Benoit I."/>
            <person name="Bouzid O."/>
            <person name="Brault B."/>
            <person name="Chen Z."/>
            <person name="Choquer M."/>
            <person name="Collemare J."/>
            <person name="Cotton P."/>
            <person name="Danchin E.G."/>
            <person name="Da Silva C."/>
            <person name="Gautier A."/>
            <person name="Giraud C."/>
            <person name="Giraud T."/>
            <person name="Gonzalez C."/>
            <person name="Grossetete S."/>
            <person name="Guldener U."/>
            <person name="Henrissat B."/>
            <person name="Howlett B.J."/>
            <person name="Kodira C."/>
            <person name="Kretschmer M."/>
            <person name="Lappartient A."/>
            <person name="Leroch M."/>
            <person name="Levis C."/>
            <person name="Mauceli E."/>
            <person name="Neuveglise C."/>
            <person name="Oeser B."/>
            <person name="Pearson M."/>
            <person name="Poulain J."/>
            <person name="Poussereau N."/>
            <person name="Quesneville H."/>
            <person name="Rascle C."/>
            <person name="Schumacher J."/>
            <person name="Segurens B."/>
            <person name="Sexton A."/>
            <person name="Silva E."/>
            <person name="Sirven C."/>
            <person name="Soanes D.M."/>
            <person name="Talbot N.J."/>
            <person name="Templeton M."/>
            <person name="Yandava C."/>
            <person name="Yarden O."/>
            <person name="Zeng Q."/>
            <person name="Rollins J.A."/>
            <person name="Lebrun M.H."/>
            <person name="Dickman M."/>
        </authorList>
    </citation>
    <scope>NUCLEOTIDE SEQUENCE [LARGE SCALE GENOMIC DNA]</scope>
    <source>
        <strain evidence="2">T4</strain>
    </source>
</reference>
<evidence type="ECO:0000313" key="1">
    <source>
        <dbReference type="EMBL" id="CCD33998.1"/>
    </source>
</evidence>
<dbReference type="InParanoid" id="G2Y053"/>
<evidence type="ECO:0000313" key="2">
    <source>
        <dbReference type="Proteomes" id="UP000008177"/>
    </source>
</evidence>
<gene>
    <name evidence="1" type="ORF">BofuT4_P043940.1</name>
</gene>
<protein>
    <submittedName>
        <fullName evidence="1">Uncharacterized protein</fullName>
    </submittedName>
</protein>
<sequence length="146" mass="17483">MAIFQLESFQEYSEYQCYQRTKESPEGYFHLPSNLVPKMEDRFFDFMMRSRHHDATPSVIHLQTEKKKQNKRPQGKHLPRSYCNLQLEYALDVVTLSCPWKKDFGLPGLYLCLETPRRDHPNELAFFQVAQTQCWKELVLDIPRPW</sequence>
<dbReference type="EMBL" id="FQ790280">
    <property type="protein sequence ID" value="CCD33998.1"/>
    <property type="molecule type" value="Genomic_DNA"/>
</dbReference>